<dbReference type="Pfam" id="PF05192">
    <property type="entry name" value="MutS_III"/>
    <property type="match status" value="1"/>
</dbReference>
<evidence type="ECO:0000256" key="11">
    <source>
        <dbReference type="ARBA" id="ARBA00077470"/>
    </source>
</evidence>
<dbReference type="InterPro" id="IPR027417">
    <property type="entry name" value="P-loop_NTPase"/>
</dbReference>
<evidence type="ECO:0000313" key="15">
    <source>
        <dbReference type="Proteomes" id="UP001375240"/>
    </source>
</evidence>
<keyword evidence="5" id="KW-0547">Nucleotide-binding</keyword>
<comment type="similarity">
    <text evidence="3">Belongs to the DNA mismatch repair MutS family.</text>
</comment>
<dbReference type="Gene3D" id="1.10.1420.10">
    <property type="match status" value="1"/>
</dbReference>
<dbReference type="GO" id="GO:0005694">
    <property type="term" value="C:chromosome"/>
    <property type="evidence" value="ECO:0007669"/>
    <property type="project" value="UniProtKB-SubCell"/>
</dbReference>
<keyword evidence="6" id="KW-0067">ATP-binding</keyword>
<protein>
    <recommendedName>
        <fullName evidence="10">DNA mismatch repair protein MSH5</fullName>
    </recommendedName>
    <alternativeName>
        <fullName evidence="11">MutS protein homolog 5</fullName>
    </alternativeName>
</protein>
<evidence type="ECO:0000259" key="13">
    <source>
        <dbReference type="PROSITE" id="PS00486"/>
    </source>
</evidence>
<evidence type="ECO:0000256" key="6">
    <source>
        <dbReference type="ARBA" id="ARBA00022840"/>
    </source>
</evidence>
<name>A0AAV9VCE4_9PEZI</name>
<dbReference type="CDD" id="cd03281">
    <property type="entry name" value="ABC_MSH5_euk"/>
    <property type="match status" value="1"/>
</dbReference>
<dbReference type="InterPro" id="IPR036187">
    <property type="entry name" value="DNA_mismatch_repair_MutS_sf"/>
</dbReference>
<dbReference type="InterPro" id="IPR045076">
    <property type="entry name" value="MutS"/>
</dbReference>
<dbReference type="GO" id="GO:0051026">
    <property type="term" value="P:chiasma assembly"/>
    <property type="evidence" value="ECO:0007669"/>
    <property type="project" value="UniProtKB-ARBA"/>
</dbReference>
<gene>
    <name evidence="14" type="primary">MSH5</name>
    <name evidence="14" type="ORF">TWF696_000284</name>
</gene>
<keyword evidence="8" id="KW-0539">Nucleus</keyword>
<evidence type="ECO:0000256" key="2">
    <source>
        <dbReference type="ARBA" id="ARBA00004286"/>
    </source>
</evidence>
<dbReference type="SUPFAM" id="SSF52540">
    <property type="entry name" value="P-loop containing nucleoside triphosphate hydrolases"/>
    <property type="match status" value="1"/>
</dbReference>
<evidence type="ECO:0000256" key="9">
    <source>
        <dbReference type="ARBA" id="ARBA00023254"/>
    </source>
</evidence>
<dbReference type="PANTHER" id="PTHR11361:SF20">
    <property type="entry name" value="MUTS PROTEIN HOMOLOG 5"/>
    <property type="match status" value="1"/>
</dbReference>
<dbReference type="SUPFAM" id="SSF48334">
    <property type="entry name" value="DNA repair protein MutS, domain III"/>
    <property type="match status" value="1"/>
</dbReference>
<comment type="subcellular location">
    <subcellularLocation>
        <location evidence="2">Chromosome</location>
    </subcellularLocation>
    <subcellularLocation>
        <location evidence="1">Nucleus</location>
    </subcellularLocation>
</comment>
<reference evidence="14 15" key="1">
    <citation type="submission" date="2019-10" db="EMBL/GenBank/DDBJ databases">
        <authorList>
            <person name="Palmer J.M."/>
        </authorList>
    </citation>
    <scope>NUCLEOTIDE SEQUENCE [LARGE SCALE GENOMIC DNA]</scope>
    <source>
        <strain evidence="14 15">TWF696</strain>
    </source>
</reference>
<feature type="domain" description="DNA mismatch repair proteins mutS family" evidence="13">
    <location>
        <begin position="777"/>
        <end position="793"/>
    </location>
</feature>
<feature type="region of interest" description="Disordered" evidence="12">
    <location>
        <begin position="1"/>
        <end position="45"/>
    </location>
</feature>
<dbReference type="PANTHER" id="PTHR11361">
    <property type="entry name" value="DNA MISMATCH REPAIR PROTEIN MUTS FAMILY MEMBER"/>
    <property type="match status" value="1"/>
</dbReference>
<evidence type="ECO:0000256" key="1">
    <source>
        <dbReference type="ARBA" id="ARBA00004123"/>
    </source>
</evidence>
<comment type="caution">
    <text evidence="14">The sequence shown here is derived from an EMBL/GenBank/DDBJ whole genome shotgun (WGS) entry which is preliminary data.</text>
</comment>
<dbReference type="FunFam" id="3.40.50.300:FF:001067">
    <property type="entry name" value="DNA mismatch repair protein MSH5"/>
    <property type="match status" value="1"/>
</dbReference>
<evidence type="ECO:0000313" key="14">
    <source>
        <dbReference type="EMBL" id="KAK6359117.1"/>
    </source>
</evidence>
<dbReference type="Proteomes" id="UP001375240">
    <property type="component" value="Unassembled WGS sequence"/>
</dbReference>
<dbReference type="AlphaFoldDB" id="A0AAV9VCE4"/>
<dbReference type="GO" id="GO:0140664">
    <property type="term" value="F:ATP-dependent DNA damage sensor activity"/>
    <property type="evidence" value="ECO:0007669"/>
    <property type="project" value="InterPro"/>
</dbReference>
<evidence type="ECO:0000256" key="8">
    <source>
        <dbReference type="ARBA" id="ARBA00023242"/>
    </source>
</evidence>
<proteinExistence type="inferred from homology"/>
<feature type="compositionally biased region" description="Polar residues" evidence="12">
    <location>
        <begin position="1"/>
        <end position="20"/>
    </location>
</feature>
<dbReference type="InterPro" id="IPR000432">
    <property type="entry name" value="DNA_mismatch_repair_MutS_C"/>
</dbReference>
<evidence type="ECO:0000256" key="7">
    <source>
        <dbReference type="ARBA" id="ARBA00023125"/>
    </source>
</evidence>
<dbReference type="PROSITE" id="PS00486">
    <property type="entry name" value="DNA_MISMATCH_REPAIR_2"/>
    <property type="match status" value="1"/>
</dbReference>
<keyword evidence="4" id="KW-0158">Chromosome</keyword>
<dbReference type="GO" id="GO:0030983">
    <property type="term" value="F:mismatched DNA binding"/>
    <property type="evidence" value="ECO:0007669"/>
    <property type="project" value="InterPro"/>
</dbReference>
<dbReference type="GO" id="GO:0005634">
    <property type="term" value="C:nucleus"/>
    <property type="evidence" value="ECO:0007669"/>
    <property type="project" value="UniProtKB-SubCell"/>
</dbReference>
<dbReference type="GO" id="GO:0006298">
    <property type="term" value="P:mismatch repair"/>
    <property type="evidence" value="ECO:0007669"/>
    <property type="project" value="InterPro"/>
</dbReference>
<dbReference type="EMBL" id="JAVHNQ010000001">
    <property type="protein sequence ID" value="KAK6359117.1"/>
    <property type="molecule type" value="Genomic_DNA"/>
</dbReference>
<dbReference type="GO" id="GO:0005524">
    <property type="term" value="F:ATP binding"/>
    <property type="evidence" value="ECO:0007669"/>
    <property type="project" value="UniProtKB-KW"/>
</dbReference>
<keyword evidence="15" id="KW-1185">Reference proteome</keyword>
<evidence type="ECO:0000256" key="5">
    <source>
        <dbReference type="ARBA" id="ARBA00022741"/>
    </source>
</evidence>
<dbReference type="Gene3D" id="3.40.50.300">
    <property type="entry name" value="P-loop containing nucleotide triphosphate hydrolases"/>
    <property type="match status" value="1"/>
</dbReference>
<dbReference type="Pfam" id="PF00488">
    <property type="entry name" value="MutS_V"/>
    <property type="match status" value="1"/>
</dbReference>
<evidence type="ECO:0000256" key="4">
    <source>
        <dbReference type="ARBA" id="ARBA00022454"/>
    </source>
</evidence>
<dbReference type="InterPro" id="IPR007696">
    <property type="entry name" value="DNA_mismatch_repair_MutS_core"/>
</dbReference>
<accession>A0AAV9VCE4</accession>
<dbReference type="SMART" id="SM00534">
    <property type="entry name" value="MUTSac"/>
    <property type="match status" value="1"/>
</dbReference>
<organism evidence="14 15">
    <name type="scientific">Orbilia brochopaga</name>
    <dbReference type="NCBI Taxonomy" id="3140254"/>
    <lineage>
        <taxon>Eukaryota</taxon>
        <taxon>Fungi</taxon>
        <taxon>Dikarya</taxon>
        <taxon>Ascomycota</taxon>
        <taxon>Pezizomycotina</taxon>
        <taxon>Orbiliomycetes</taxon>
        <taxon>Orbiliales</taxon>
        <taxon>Orbiliaceae</taxon>
        <taxon>Orbilia</taxon>
    </lineage>
</organism>
<sequence>MPRNSLQLRPSRFTSGSFASSPPGVTHSSHALPAGTGNSIEVQPIEEIERGLSHGNEDDDEEEDKEVVMAVDYRGRKLGCTFYREQDRTLWFVNDINVSMFGPEGGAAKEVLESLKFQIEPTIILFPARADDLFAASDSGGDADTETATTMATDLNIRPASEFSVEQGMNKLANLTFDAQDLQAASFVTPTDTEAMEIDDELRFGQHHQHDGNTTGTKQSVLRLESYIDTEGNYVSVGCAGAVLIYIRRKLKIQNPFADSGAPNDGVSRLKLWTMANSMFINADTMTSLQIFGSESHPAVKAQMADIKGGVSLFNLVNKTRTPQGSHYLKQMFLRPSLDIAVITARHNAIHTLNRPDNSNAVGGLNKSLKRVPDMIRTLTKLKKGGSTGAPAQIEVLQNKKKAKTASTRTWVLISQFVSNAIKIRNYVADLLVTQDVDIFCKIAEKFEIEHLQTVANLIGDNIDFDASRIESHVYVKSGIDARLDNLRNTYHNINHILSEAAERVHGTLPQDVQDLNITVNVAYYPQLGYLLAVPLDEDGQPIYSGEVDIREGESHWEWVFSTDVTAYFKTDEMGRLSDEVGDVVTLISDREIEILYRLQERVLEYKDVMIACSNICAELDALMSLAHTAMEHNWVRPLMTDSNVVKISNGRHPLQERCVTVFVPNDTNIQGGAGENAENINSNSMDEDDDDEAGKCMMIVTGPNFSGKSVYLKQVALIVYMAHIGSYVPAESATIGLTDAILTRIQTRESVTKTQSAFMIDLQQIAAALRLTSRRSLLIIDEFGKGTESTDGAGLACAVAEHLLELGAEAPKTLMTTHHHEIFENGFLEGHPSLSHGQMRILLDRNADDARNQITYLYTLEKGRSISSFGTICAAMNGVDHSIVTRAEDLIIKLARGDDLASAITVLSPEEERDYGCAKHAATRFMALDFRGDMTDEEMQASGARQDPKAMLEIALNGRLA</sequence>
<evidence type="ECO:0000256" key="10">
    <source>
        <dbReference type="ARBA" id="ARBA00073549"/>
    </source>
</evidence>
<evidence type="ECO:0000256" key="12">
    <source>
        <dbReference type="SAM" id="MobiDB-lite"/>
    </source>
</evidence>
<keyword evidence="7" id="KW-0238">DNA-binding</keyword>
<keyword evidence="9" id="KW-0469">Meiosis</keyword>
<dbReference type="SMART" id="SM00533">
    <property type="entry name" value="MUTSd"/>
    <property type="match status" value="1"/>
</dbReference>
<evidence type="ECO:0000256" key="3">
    <source>
        <dbReference type="ARBA" id="ARBA00006271"/>
    </source>
</evidence>